<evidence type="ECO:0000259" key="2">
    <source>
        <dbReference type="Pfam" id="PF12959"/>
    </source>
</evidence>
<proteinExistence type="predicted"/>
<feature type="region of interest" description="Disordered" evidence="1">
    <location>
        <begin position="317"/>
        <end position="353"/>
    </location>
</feature>
<feature type="compositionally biased region" description="Polar residues" evidence="1">
    <location>
        <begin position="332"/>
        <end position="341"/>
    </location>
</feature>
<reference evidence="4" key="1">
    <citation type="submission" date="2023-01" db="EMBL/GenBank/DDBJ databases">
        <title>Human gut microbiome strain richness.</title>
        <authorList>
            <person name="Chen-Liaw A."/>
        </authorList>
    </citation>
    <scope>NUCLEOTIDE SEQUENCE</scope>
    <source>
        <strain evidence="4">2225st1_A6_2225SCRN_200828</strain>
    </source>
</reference>
<dbReference type="RefSeq" id="WP_271907601.1">
    <property type="nucleotide sequence ID" value="NZ_JAQLWN010000017.1"/>
</dbReference>
<dbReference type="Pfam" id="PF12959">
    <property type="entry name" value="DUF3848"/>
    <property type="match status" value="1"/>
</dbReference>
<comment type="caution">
    <text evidence="4">The sequence shown here is derived from an EMBL/GenBank/DDBJ whole genome shotgun (WGS) entry which is preliminary data.</text>
</comment>
<dbReference type="Proteomes" id="UP001211006">
    <property type="component" value="Unassembled WGS sequence"/>
</dbReference>
<feature type="domain" description="DUF3849" evidence="3">
    <location>
        <begin position="107"/>
        <end position="233"/>
    </location>
</feature>
<dbReference type="InterPro" id="IPR024383">
    <property type="entry name" value="DUF3849"/>
</dbReference>
<evidence type="ECO:0000313" key="4">
    <source>
        <dbReference type="EMBL" id="MDB7906942.1"/>
    </source>
</evidence>
<evidence type="ECO:0000259" key="3">
    <source>
        <dbReference type="Pfam" id="PF12960"/>
    </source>
</evidence>
<organism evidence="4 5">
    <name type="scientific">Flavonifractor plautii</name>
    <name type="common">Fusobacterium plautii</name>
    <dbReference type="NCBI Taxonomy" id="292800"/>
    <lineage>
        <taxon>Bacteria</taxon>
        <taxon>Bacillati</taxon>
        <taxon>Bacillota</taxon>
        <taxon>Clostridia</taxon>
        <taxon>Eubacteriales</taxon>
        <taxon>Oscillospiraceae</taxon>
        <taxon>Flavonifractor</taxon>
    </lineage>
</organism>
<protein>
    <submittedName>
        <fullName evidence="4">DUF3849 domain-containing protein</fullName>
    </submittedName>
</protein>
<dbReference type="AlphaFoldDB" id="A0AAW6C4M5"/>
<dbReference type="Pfam" id="PF12960">
    <property type="entry name" value="DUF3849"/>
    <property type="match status" value="1"/>
</dbReference>
<dbReference type="EMBL" id="JAQLWO010000014">
    <property type="protein sequence ID" value="MDB7906942.1"/>
    <property type="molecule type" value="Genomic_DNA"/>
</dbReference>
<evidence type="ECO:0000256" key="1">
    <source>
        <dbReference type="SAM" id="MobiDB-lite"/>
    </source>
</evidence>
<feature type="domain" description="DUF3848" evidence="2">
    <location>
        <begin position="7"/>
        <end position="97"/>
    </location>
</feature>
<accession>A0AAW6C4M5</accession>
<sequence length="353" mass="40293">MNEALQQSLYDKLSREQGKYRDWLKGQPPEEILHHSYEYTVREDILMSMEDLTLSEAETRALLLSPSPMAILYDKFSDLETGYMDTIRDSIEDTAKDEAKKLRELPVYPYPADHAREQGELDVYRASFRANVSCKEAIEAAIRDNYHDNRLDTAAVGQVAEQFGQERMLYVLAATVRHFDYDGRISRDNKRWANTIPVYENKDGMDSDRSVQFVVCSHPGLTDLFLTQARHEQRLRQPLTADEIKAEAARLLGKLQEPVQPNSPGGTHFMAEVSRDFMERAGAKDTAALQKLLPFRSLALSNLKDRKGAYAIISKEEDRTQPLRSRKPSVRSKLQQASAEQKQPAAKKKDLEL</sequence>
<name>A0AAW6C4M5_FLAPL</name>
<dbReference type="InterPro" id="IPR024380">
    <property type="entry name" value="DUF3848"/>
</dbReference>
<gene>
    <name evidence="4" type="ORF">PND83_13210</name>
</gene>
<evidence type="ECO:0000313" key="5">
    <source>
        <dbReference type="Proteomes" id="UP001211006"/>
    </source>
</evidence>